<dbReference type="PROSITE" id="PS00107">
    <property type="entry name" value="PROTEIN_KINASE_ATP"/>
    <property type="match status" value="1"/>
</dbReference>
<dbReference type="InterPro" id="IPR011009">
    <property type="entry name" value="Kinase-like_dom_sf"/>
</dbReference>
<dbReference type="GO" id="GO:0005737">
    <property type="term" value="C:cytoplasm"/>
    <property type="evidence" value="ECO:0007669"/>
    <property type="project" value="TreeGrafter"/>
</dbReference>
<comment type="catalytic activity">
    <reaction evidence="9">
        <text>L-seryl-[protein] + ATP = O-phospho-L-seryl-[protein] + ADP + H(+)</text>
        <dbReference type="Rhea" id="RHEA:17989"/>
        <dbReference type="Rhea" id="RHEA-COMP:9863"/>
        <dbReference type="Rhea" id="RHEA-COMP:11604"/>
        <dbReference type="ChEBI" id="CHEBI:15378"/>
        <dbReference type="ChEBI" id="CHEBI:29999"/>
        <dbReference type="ChEBI" id="CHEBI:30616"/>
        <dbReference type="ChEBI" id="CHEBI:83421"/>
        <dbReference type="ChEBI" id="CHEBI:456216"/>
        <dbReference type="EC" id="2.7.11.25"/>
    </reaction>
</comment>
<dbReference type="SMART" id="SM00220">
    <property type="entry name" value="S_TKc"/>
    <property type="match status" value="1"/>
</dbReference>
<evidence type="ECO:0000313" key="13">
    <source>
        <dbReference type="EMBL" id="KAJ8480044.1"/>
    </source>
</evidence>
<dbReference type="SUPFAM" id="SSF56112">
    <property type="entry name" value="Protein kinase-like (PK-like)"/>
    <property type="match status" value="1"/>
</dbReference>
<evidence type="ECO:0000256" key="2">
    <source>
        <dbReference type="ARBA" id="ARBA00012406"/>
    </source>
</evidence>
<dbReference type="InterPro" id="IPR000719">
    <property type="entry name" value="Prot_kinase_dom"/>
</dbReference>
<feature type="compositionally biased region" description="Low complexity" evidence="11">
    <location>
        <begin position="312"/>
        <end position="321"/>
    </location>
</feature>
<feature type="region of interest" description="Disordered" evidence="11">
    <location>
        <begin position="135"/>
        <end position="196"/>
    </location>
</feature>
<dbReference type="EMBL" id="JAQQAF010000006">
    <property type="protein sequence ID" value="KAJ8480044.1"/>
    <property type="molecule type" value="Genomic_DNA"/>
</dbReference>
<dbReference type="PANTHER" id="PTHR48016">
    <property type="entry name" value="MAP KINASE KINASE KINASE SSK2-RELATED-RELATED"/>
    <property type="match status" value="1"/>
</dbReference>
<dbReference type="AlphaFoldDB" id="A0AAV8QSZ5"/>
<dbReference type="InterPro" id="IPR017441">
    <property type="entry name" value="Protein_kinase_ATP_BS"/>
</dbReference>
<keyword evidence="3" id="KW-0723">Serine/threonine-protein kinase</keyword>
<organism evidence="13 14">
    <name type="scientific">Ensete ventricosum</name>
    <name type="common">Abyssinian banana</name>
    <name type="synonym">Musa ensete</name>
    <dbReference type="NCBI Taxonomy" id="4639"/>
    <lineage>
        <taxon>Eukaryota</taxon>
        <taxon>Viridiplantae</taxon>
        <taxon>Streptophyta</taxon>
        <taxon>Embryophyta</taxon>
        <taxon>Tracheophyta</taxon>
        <taxon>Spermatophyta</taxon>
        <taxon>Magnoliopsida</taxon>
        <taxon>Liliopsida</taxon>
        <taxon>Zingiberales</taxon>
        <taxon>Musaceae</taxon>
        <taxon>Ensete</taxon>
    </lineage>
</organism>
<keyword evidence="5 10" id="KW-0547">Nucleotide-binding</keyword>
<feature type="compositionally biased region" description="Polar residues" evidence="11">
    <location>
        <begin position="153"/>
        <end position="173"/>
    </location>
</feature>
<dbReference type="PROSITE" id="PS00108">
    <property type="entry name" value="PROTEIN_KINASE_ST"/>
    <property type="match status" value="1"/>
</dbReference>
<reference evidence="13 14" key="1">
    <citation type="submission" date="2022-12" db="EMBL/GenBank/DDBJ databases">
        <title>Chromosome-scale assembly of the Ensete ventricosum genome.</title>
        <authorList>
            <person name="Dussert Y."/>
            <person name="Stocks J."/>
            <person name="Wendawek A."/>
            <person name="Woldeyes F."/>
            <person name="Nichols R.A."/>
            <person name="Borrell J.S."/>
        </authorList>
    </citation>
    <scope>NUCLEOTIDE SEQUENCE [LARGE SCALE GENOMIC DNA]</scope>
    <source>
        <strain evidence="14">cv. Maze</strain>
        <tissue evidence="13">Seeds</tissue>
    </source>
</reference>
<accession>A0AAV8QSZ5</accession>
<evidence type="ECO:0000256" key="9">
    <source>
        <dbReference type="ARBA" id="ARBA00048329"/>
    </source>
</evidence>
<dbReference type="InterPro" id="IPR050538">
    <property type="entry name" value="MAP_kinase_kinase_kinase"/>
</dbReference>
<feature type="compositionally biased region" description="Basic and acidic residues" evidence="11">
    <location>
        <begin position="25"/>
        <end position="39"/>
    </location>
</feature>
<evidence type="ECO:0000256" key="3">
    <source>
        <dbReference type="ARBA" id="ARBA00022527"/>
    </source>
</evidence>
<name>A0AAV8QSZ5_ENSVE</name>
<evidence type="ECO:0000256" key="6">
    <source>
        <dbReference type="ARBA" id="ARBA00022777"/>
    </source>
</evidence>
<evidence type="ECO:0000256" key="7">
    <source>
        <dbReference type="ARBA" id="ARBA00022840"/>
    </source>
</evidence>
<evidence type="ECO:0000256" key="5">
    <source>
        <dbReference type="ARBA" id="ARBA00022741"/>
    </source>
</evidence>
<protein>
    <recommendedName>
        <fullName evidence="2">mitogen-activated protein kinase kinase kinase</fullName>
        <ecNumber evidence="2">2.7.11.25</ecNumber>
    </recommendedName>
</protein>
<dbReference type="EC" id="2.7.11.25" evidence="2"/>
<gene>
    <name evidence="13" type="ORF">OPV22_023771</name>
</gene>
<feature type="binding site" evidence="10">
    <location>
        <position position="384"/>
    </location>
    <ligand>
        <name>ATP</name>
        <dbReference type="ChEBI" id="CHEBI:30616"/>
    </ligand>
</feature>
<evidence type="ECO:0000256" key="8">
    <source>
        <dbReference type="ARBA" id="ARBA00047559"/>
    </source>
</evidence>
<evidence type="ECO:0000256" key="1">
    <source>
        <dbReference type="ARBA" id="ARBA00006529"/>
    </source>
</evidence>
<dbReference type="FunFam" id="1.10.510.10:FF:000359">
    <property type="entry name" value="Mitogen-activated protein kinase 1, putative, expressed"/>
    <property type="match status" value="1"/>
</dbReference>
<keyword evidence="4" id="KW-0808">Transferase</keyword>
<evidence type="ECO:0000256" key="4">
    <source>
        <dbReference type="ARBA" id="ARBA00022679"/>
    </source>
</evidence>
<dbReference type="PANTHER" id="PTHR48016:SF29">
    <property type="entry name" value="MITOGEN-ACTIVATED PROTEIN KINASE KINASE KINASE 1-RELATED"/>
    <property type="match status" value="1"/>
</dbReference>
<evidence type="ECO:0000256" key="10">
    <source>
        <dbReference type="PROSITE-ProRule" id="PRU10141"/>
    </source>
</evidence>
<keyword evidence="14" id="KW-1185">Reference proteome</keyword>
<keyword evidence="7 10" id="KW-0067">ATP-binding</keyword>
<evidence type="ECO:0000256" key="11">
    <source>
        <dbReference type="SAM" id="MobiDB-lite"/>
    </source>
</evidence>
<dbReference type="InterPro" id="IPR008271">
    <property type="entry name" value="Ser/Thr_kinase_AS"/>
</dbReference>
<feature type="region of interest" description="Disordered" evidence="11">
    <location>
        <begin position="306"/>
        <end position="330"/>
    </location>
</feature>
<dbReference type="GO" id="GO:0005524">
    <property type="term" value="F:ATP binding"/>
    <property type="evidence" value="ECO:0007669"/>
    <property type="project" value="UniProtKB-UniRule"/>
</dbReference>
<feature type="domain" description="Protein kinase" evidence="12">
    <location>
        <begin position="356"/>
        <end position="609"/>
    </location>
</feature>
<comment type="caution">
    <text evidence="13">The sequence shown here is derived from an EMBL/GenBank/DDBJ whole genome shotgun (WGS) entry which is preliminary data.</text>
</comment>
<feature type="compositionally biased region" description="Low complexity" evidence="11">
    <location>
        <begin position="56"/>
        <end position="74"/>
    </location>
</feature>
<keyword evidence="6" id="KW-0418">Kinase</keyword>
<dbReference type="Pfam" id="PF00069">
    <property type="entry name" value="Pkinase"/>
    <property type="match status" value="1"/>
</dbReference>
<dbReference type="GO" id="GO:1902065">
    <property type="term" value="P:response to L-glutamate"/>
    <property type="evidence" value="ECO:0007669"/>
    <property type="project" value="UniProtKB-ARBA"/>
</dbReference>
<dbReference type="GO" id="GO:0004709">
    <property type="term" value="F:MAP kinase kinase kinase activity"/>
    <property type="evidence" value="ECO:0007669"/>
    <property type="project" value="UniProtKB-EC"/>
</dbReference>
<comment type="catalytic activity">
    <reaction evidence="8">
        <text>L-threonyl-[protein] + ATP = O-phospho-L-threonyl-[protein] + ADP + H(+)</text>
        <dbReference type="Rhea" id="RHEA:46608"/>
        <dbReference type="Rhea" id="RHEA-COMP:11060"/>
        <dbReference type="Rhea" id="RHEA-COMP:11605"/>
        <dbReference type="ChEBI" id="CHEBI:15378"/>
        <dbReference type="ChEBI" id="CHEBI:30013"/>
        <dbReference type="ChEBI" id="CHEBI:30616"/>
        <dbReference type="ChEBI" id="CHEBI:61977"/>
        <dbReference type="ChEBI" id="CHEBI:456216"/>
        <dbReference type="EC" id="2.7.11.25"/>
    </reaction>
</comment>
<feature type="region of interest" description="Disordered" evidence="11">
    <location>
        <begin position="56"/>
        <end position="81"/>
    </location>
</feature>
<evidence type="ECO:0000259" key="12">
    <source>
        <dbReference type="PROSITE" id="PS50011"/>
    </source>
</evidence>
<dbReference type="FunFam" id="3.30.200.20:FF:000713">
    <property type="entry name" value="Mitogen-activated protein kinase 1, putative, expressed"/>
    <property type="match status" value="1"/>
</dbReference>
<comment type="similarity">
    <text evidence="1">Belongs to the protein kinase superfamily. STE Ser/Thr protein kinase family. MAP kinase kinase kinase subfamily.</text>
</comment>
<evidence type="ECO:0000313" key="14">
    <source>
        <dbReference type="Proteomes" id="UP001222027"/>
    </source>
</evidence>
<dbReference type="PROSITE" id="PS50011">
    <property type="entry name" value="PROTEIN_KINASE_DOM"/>
    <property type="match status" value="1"/>
</dbReference>
<sequence length="619" mass="68005">MLFWSHKRGAFRSGAMDSKQRLQHKQQEMRRQPRLDRRNAAKNFDYGVEAAAAGGVSWSSSSSSCSASSDDSPALRPTRSMDLSYSNQTSFRIGGIEGEVEIICRSLGLSGPEDFAISLPAWEARKALSSSDLLHRRSPLSHPDSATHEDPTFASQSSTLVSDSPPTFHSSASIEEPTGRLDVEENEPAQNSCDTSMEITVADDEALRNSVPSFEPRGGDGGIRGVRPSILAPLAPLAPPQINLAPPTPPPALPPPPYMSLPAIDGMDSAWDIVRSFAPEDKDNNTFGACEDDGTDEEDNTTEVMDARLGETSEGSTGTSSYSPMNIDDDKSSLSTETTMLIVSPNGKFKTNIKSWMRGRLLGSGSYGTVYEGISDVGVFFAVKEVSLLDQGSNAQQCILQLEQEIMLLSQFEHENIVQYYGTDKEEAKLFIFLELITQGSLASLYQKYRLQDTQVSAYTRQILYGLKYLHERNVVHRDIKCANILVHANGSVKLADFGLAKEITKFNVLKSSKGSVYWMAPEVVNPKKTYGPACDIWSLGCTVLEMLTRQIPYPNLEWTQALFRIGRGEQPPIPSYLSRDAHNFISQCVKPNPSDRPSASRLLEHPFVKWSPSVSAVS</sequence>
<dbReference type="Gene3D" id="1.10.510.10">
    <property type="entry name" value="Transferase(Phosphotransferase) domain 1"/>
    <property type="match status" value="1"/>
</dbReference>
<feature type="region of interest" description="Disordered" evidence="11">
    <location>
        <begin position="13"/>
        <end position="39"/>
    </location>
</feature>
<proteinExistence type="inferred from homology"/>
<dbReference type="Proteomes" id="UP001222027">
    <property type="component" value="Unassembled WGS sequence"/>
</dbReference>